<keyword evidence="3" id="KW-1185">Reference proteome</keyword>
<gene>
    <name evidence="2" type="ORF">V202x_23550</name>
</gene>
<organism evidence="2 3">
    <name type="scientific">Gimesia aquarii</name>
    <dbReference type="NCBI Taxonomy" id="2527964"/>
    <lineage>
        <taxon>Bacteria</taxon>
        <taxon>Pseudomonadati</taxon>
        <taxon>Planctomycetota</taxon>
        <taxon>Planctomycetia</taxon>
        <taxon>Planctomycetales</taxon>
        <taxon>Planctomycetaceae</taxon>
        <taxon>Gimesia</taxon>
    </lineage>
</organism>
<name>A0A517WUP8_9PLAN</name>
<proteinExistence type="predicted"/>
<dbReference type="InterPro" id="IPR011453">
    <property type="entry name" value="DUF1559"/>
</dbReference>
<dbReference type="PANTHER" id="PTHR30093">
    <property type="entry name" value="GENERAL SECRETION PATHWAY PROTEIN G"/>
    <property type="match status" value="1"/>
</dbReference>
<dbReference type="Pfam" id="PF07596">
    <property type="entry name" value="SBP_bac_10"/>
    <property type="match status" value="1"/>
</dbReference>
<dbReference type="Proteomes" id="UP000318384">
    <property type="component" value="Chromosome"/>
</dbReference>
<feature type="domain" description="DUF1559" evidence="1">
    <location>
        <begin position="29"/>
        <end position="160"/>
    </location>
</feature>
<protein>
    <recommendedName>
        <fullName evidence="1">DUF1559 domain-containing protein</fullName>
    </recommendedName>
</protein>
<dbReference type="PANTHER" id="PTHR30093:SF2">
    <property type="entry name" value="TYPE II SECRETION SYSTEM PROTEIN H"/>
    <property type="match status" value="1"/>
</dbReference>
<evidence type="ECO:0000313" key="3">
    <source>
        <dbReference type="Proteomes" id="UP000318384"/>
    </source>
</evidence>
<dbReference type="EMBL" id="CP037422">
    <property type="protein sequence ID" value="QDU08985.1"/>
    <property type="molecule type" value="Genomic_DNA"/>
</dbReference>
<accession>A0A517WUP8</accession>
<evidence type="ECO:0000259" key="1">
    <source>
        <dbReference type="Pfam" id="PF07596"/>
    </source>
</evidence>
<dbReference type="AlphaFoldDB" id="A0A517WUP8"/>
<reference evidence="2 3" key="1">
    <citation type="submission" date="2019-03" db="EMBL/GenBank/DDBJ databases">
        <title>Deep-cultivation of Planctomycetes and their phenomic and genomic characterization uncovers novel biology.</title>
        <authorList>
            <person name="Wiegand S."/>
            <person name="Jogler M."/>
            <person name="Boedeker C."/>
            <person name="Pinto D."/>
            <person name="Vollmers J."/>
            <person name="Rivas-Marin E."/>
            <person name="Kohn T."/>
            <person name="Peeters S.H."/>
            <person name="Heuer A."/>
            <person name="Rast P."/>
            <person name="Oberbeckmann S."/>
            <person name="Bunk B."/>
            <person name="Jeske O."/>
            <person name="Meyerdierks A."/>
            <person name="Storesund J.E."/>
            <person name="Kallscheuer N."/>
            <person name="Luecker S."/>
            <person name="Lage O.M."/>
            <person name="Pohl T."/>
            <person name="Merkel B.J."/>
            <person name="Hornburger P."/>
            <person name="Mueller R.-W."/>
            <person name="Bruemmer F."/>
            <person name="Labrenz M."/>
            <person name="Spormann A.M."/>
            <person name="Op den Camp H."/>
            <person name="Overmann J."/>
            <person name="Amann R."/>
            <person name="Jetten M.S.M."/>
            <person name="Mascher T."/>
            <person name="Medema M.H."/>
            <person name="Devos D.P."/>
            <person name="Kaster A.-K."/>
            <person name="Ovreas L."/>
            <person name="Rohde M."/>
            <person name="Galperin M.Y."/>
            <person name="Jogler C."/>
        </authorList>
    </citation>
    <scope>NUCLEOTIDE SEQUENCE [LARGE SCALE GENOMIC DNA]</scope>
    <source>
        <strain evidence="2 3">V202</strain>
    </source>
</reference>
<evidence type="ECO:0000313" key="2">
    <source>
        <dbReference type="EMBL" id="QDU08985.1"/>
    </source>
</evidence>
<dbReference type="InterPro" id="IPR045584">
    <property type="entry name" value="Pilin-like"/>
</dbReference>
<dbReference type="SUPFAM" id="SSF54523">
    <property type="entry name" value="Pili subunits"/>
    <property type="match status" value="1"/>
</dbReference>
<sequence>MRWQSLFRFSIIPCLLLLSVALLMPYVNQARLAARKSTSKNNMKQIGLALHNYHETHGFLPPGGVIREDGTAMNGWLTMIRPYMDASPDYNRLDLNESWESPRNVDIFEIALPYYLNPNVRENYTTTGYGLTHYLGNPNLLYRNSSVQFEQMQNGLAHTWMSGEIGGNYHPWSYPFNWRSLGVKLCVGPESFGEPDWKGGQLLMADGRVSFFSEETSPEILRRLANAPPVATKTQTAAPQIIFETCVSY</sequence>